<sequence>MPLYVPTTDAPDLYVGSVPVSRMFFGDNYVWPPFEPVTASYTVPGDYVYQIPEDCWCIDEILVGAGGGGRGGGLAVGGAGGQGGVWKWRKLVRGVDIPWSQTTISVKVGAGGSSGSGGLSPNNGGSGGATIGTQTAPGGAGGYDGWSTQVGGAATGGNTSSGRDVTFNGILYVGGGATSVNSTGTGPNGNAPGGGAAGGGVPARNGGVGASGAAYYRAYT</sequence>
<feature type="domain" description="Glycine-rich" evidence="2">
    <location>
        <begin position="42"/>
        <end position="219"/>
    </location>
</feature>
<evidence type="ECO:0000313" key="3">
    <source>
        <dbReference type="EMBL" id="AIK68871.1"/>
    </source>
</evidence>
<dbReference type="Pfam" id="PF21722">
    <property type="entry name" value="Gly_rich_2"/>
    <property type="match status" value="1"/>
</dbReference>
<protein>
    <recommendedName>
        <fullName evidence="2">Glycine-rich domain-containing protein</fullName>
    </recommendedName>
</protein>
<dbReference type="EMBL" id="KM101118">
    <property type="protein sequence ID" value="AIK68871.1"/>
    <property type="molecule type" value="Genomic_DNA"/>
</dbReference>
<feature type="compositionally biased region" description="Gly residues" evidence="1">
    <location>
        <begin position="110"/>
        <end position="130"/>
    </location>
</feature>
<accession>A0A076YJJ5</accession>
<dbReference type="GeneID" id="26635295"/>
<evidence type="ECO:0000259" key="2">
    <source>
        <dbReference type="Pfam" id="PF21722"/>
    </source>
</evidence>
<name>A0A076YJJ5_9CAUD</name>
<keyword evidence="4" id="KW-1185">Reference proteome</keyword>
<gene>
    <name evidence="3" type="ORF">PBI_SWIRLEY_5</name>
</gene>
<dbReference type="InterPro" id="IPR049304">
    <property type="entry name" value="Gly_rich_dom"/>
</dbReference>
<dbReference type="Proteomes" id="UP000204370">
    <property type="component" value="Segment"/>
</dbReference>
<proteinExistence type="predicted"/>
<evidence type="ECO:0000313" key="4">
    <source>
        <dbReference type="Proteomes" id="UP000204370"/>
    </source>
</evidence>
<dbReference type="OrthoDB" id="17155at10239"/>
<organism evidence="3 4">
    <name type="scientific">Mycobacterium phage Swirley</name>
    <dbReference type="NCBI Taxonomy" id="1527534"/>
    <lineage>
        <taxon>Viruses</taxon>
        <taxon>Duplodnaviria</taxon>
        <taxon>Heunggongvirae</taxon>
        <taxon>Uroviricota</taxon>
        <taxon>Caudoviricetes</taxon>
        <taxon>Benedictvirus</taxon>
        <taxon>Benedictvirus swirley</taxon>
    </lineage>
</organism>
<evidence type="ECO:0000256" key="1">
    <source>
        <dbReference type="SAM" id="MobiDB-lite"/>
    </source>
</evidence>
<reference evidence="3 4" key="1">
    <citation type="submission" date="2014-06" db="EMBL/GenBank/DDBJ databases">
        <authorList>
            <person name="Delgado B.M."/>
            <person name="Feathers C.T."/>
            <person name="Feeney M.S."/>
            <person name="Feuer K.L."/>
            <person name="Florin D.T."/>
            <person name="Gordon M.B."/>
            <person name="Gorman S.E."/>
            <person name="Grajales M."/>
            <person name="Heckman E.L."/>
            <person name="Juarez M.C."/>
            <person name="Kenna M.A."/>
            <person name="Mageeney C.M."/>
            <person name="Marzillier J.Y."/>
            <person name="Miller B.D."/>
            <person name="Schlegel J.L."/>
            <person name="So C.Y."/>
            <person name="Sternberg R.A."/>
            <person name="Ware V.C."/>
            <person name="Anders K.R."/>
            <person name="Braun M.A."/>
            <person name="Delesalle V.A."/>
            <person name="Hughes L.E."/>
            <person name="Bradley K.W."/>
            <person name="Barker L.P."/>
            <person name="Asai D.J."/>
            <person name="Bowman C.A."/>
            <person name="Russell D.A."/>
            <person name="Pope W.H."/>
            <person name="Jacobs-Sera D."/>
            <person name="Hendrix R.W."/>
            <person name="Hatfull G.F."/>
        </authorList>
    </citation>
    <scope>NUCLEOTIDE SEQUENCE [LARGE SCALE GENOMIC DNA]</scope>
</reference>
<dbReference type="RefSeq" id="YP_009208891.1">
    <property type="nucleotide sequence ID" value="NC_028912.1"/>
</dbReference>
<dbReference type="KEGG" id="vg:26635295"/>
<feature type="region of interest" description="Disordered" evidence="1">
    <location>
        <begin position="110"/>
        <end position="144"/>
    </location>
</feature>